<dbReference type="EMBL" id="REFZ01000024">
    <property type="protein sequence ID" value="RQG96716.1"/>
    <property type="molecule type" value="Genomic_DNA"/>
</dbReference>
<name>A0A3N6MQ67_NATCH</name>
<feature type="compositionally biased region" description="Basic and acidic residues" evidence="1">
    <location>
        <begin position="83"/>
        <end position="100"/>
    </location>
</feature>
<accession>A0A3N6MQ67</accession>
<evidence type="ECO:0000313" key="2">
    <source>
        <dbReference type="EMBL" id="RQG96716.1"/>
    </source>
</evidence>
<gene>
    <name evidence="2" type="ORF">EA472_20395</name>
</gene>
<feature type="compositionally biased region" description="Basic and acidic residues" evidence="1">
    <location>
        <begin position="51"/>
        <end position="73"/>
    </location>
</feature>
<organism evidence="2 3">
    <name type="scientific">Natrarchaeobius chitinivorans</name>
    <dbReference type="NCBI Taxonomy" id="1679083"/>
    <lineage>
        <taxon>Archaea</taxon>
        <taxon>Methanobacteriati</taxon>
        <taxon>Methanobacteriota</taxon>
        <taxon>Stenosarchaea group</taxon>
        <taxon>Halobacteria</taxon>
        <taxon>Halobacteriales</taxon>
        <taxon>Natrialbaceae</taxon>
        <taxon>Natrarchaeobius</taxon>
    </lineage>
</organism>
<dbReference type="Pfam" id="PF26467">
    <property type="entry name" value="DUF8143"/>
    <property type="match status" value="1"/>
</dbReference>
<keyword evidence="3" id="KW-1185">Reference proteome</keyword>
<dbReference type="InterPro" id="IPR058456">
    <property type="entry name" value="DUF8143"/>
</dbReference>
<feature type="region of interest" description="Disordered" evidence="1">
    <location>
        <begin position="28"/>
        <end position="100"/>
    </location>
</feature>
<dbReference type="AlphaFoldDB" id="A0A3N6MQ67"/>
<comment type="caution">
    <text evidence="2">The sequence shown here is derived from an EMBL/GenBank/DDBJ whole genome shotgun (WGS) entry which is preliminary data.</text>
</comment>
<proteinExistence type="predicted"/>
<evidence type="ECO:0000313" key="3">
    <source>
        <dbReference type="Proteomes" id="UP000281431"/>
    </source>
</evidence>
<protein>
    <submittedName>
        <fullName evidence="2">Uncharacterized protein</fullName>
    </submittedName>
</protein>
<dbReference type="Proteomes" id="UP000281431">
    <property type="component" value="Unassembled WGS sequence"/>
</dbReference>
<feature type="compositionally biased region" description="Basic and acidic residues" evidence="1">
    <location>
        <begin position="33"/>
        <end position="44"/>
    </location>
</feature>
<sequence length="100" mass="10933">MIGVFVVVALFVLATTVGLYVLIAAETSNPTVVDRETAEREARARSGRSPSEPDRDRISRDRSTGTDDRRDADGIGDGSWSNERTRNGTESDSSRSDESR</sequence>
<reference evidence="2 3" key="1">
    <citation type="submission" date="2018-10" db="EMBL/GenBank/DDBJ databases">
        <title>Natrarchaeobius chitinivorans gen. nov., sp. nov., and Natrarchaeobius haloalkaliphilus sp. nov., alkaliphilic, chitin-utilizing haloarchaea from hypersaline alkaline lakes.</title>
        <authorList>
            <person name="Sorokin D.Y."/>
            <person name="Elcheninov A.G."/>
            <person name="Kostrikina N.A."/>
            <person name="Bale N.J."/>
            <person name="Sinninghe Damste J.S."/>
            <person name="Khijniak T.V."/>
            <person name="Kublanov I.V."/>
            <person name="Toshchakov S.V."/>
        </authorList>
    </citation>
    <scope>NUCLEOTIDE SEQUENCE [LARGE SCALE GENOMIC DNA]</scope>
    <source>
        <strain evidence="2 3">AArcht7</strain>
    </source>
</reference>
<evidence type="ECO:0000256" key="1">
    <source>
        <dbReference type="SAM" id="MobiDB-lite"/>
    </source>
</evidence>